<dbReference type="AlphaFoldDB" id="A0A8T2SWZ0"/>
<feature type="region of interest" description="Disordered" evidence="1">
    <location>
        <begin position="273"/>
        <end position="326"/>
    </location>
</feature>
<sequence length="326" mass="37327">MAWRWLRDAAEAFRRVRQEASAIVRLFPSILCYYCMSRQSRLSSSRAPLLTYRQIVGLLAMLISVDLVEILGILCYELFTVNYFPWHVYPLMLNRAAELLSQLCTQGRILAVFSIAQVFLALFSVTIFSKKQECERRNCVTPLVIYGVLMAYEILVAIVVVNLSKISILYDEDQTMNRSWTSREPNSTRDSLGLLQIAIFRRGGHTSRVHDVEEDVVENSSRITLQNIMDMDGKQTESDVLFAVEQPDGERIALARLCKDDMRLEDRKPLHCSKEQFSNQTNWHEEQNDEVPREAMDGNLEKPSACGSSRNSTSSSHEEMEENPNS</sequence>
<keyword evidence="2" id="KW-0812">Transmembrane</keyword>
<reference evidence="3" key="1">
    <citation type="submission" date="2021-08" db="EMBL/GenBank/DDBJ databases">
        <title>WGS assembly of Ceratopteris richardii.</title>
        <authorList>
            <person name="Marchant D.B."/>
            <person name="Chen G."/>
            <person name="Jenkins J."/>
            <person name="Shu S."/>
            <person name="Leebens-Mack J."/>
            <person name="Grimwood J."/>
            <person name="Schmutz J."/>
            <person name="Soltis P."/>
            <person name="Soltis D."/>
            <person name="Chen Z.-H."/>
        </authorList>
    </citation>
    <scope>NUCLEOTIDE SEQUENCE</scope>
    <source>
        <strain evidence="3">Whitten #5841</strain>
        <tissue evidence="3">Leaf</tissue>
    </source>
</reference>
<evidence type="ECO:0000256" key="1">
    <source>
        <dbReference type="SAM" id="MobiDB-lite"/>
    </source>
</evidence>
<keyword evidence="2" id="KW-1133">Transmembrane helix</keyword>
<proteinExistence type="predicted"/>
<feature type="transmembrane region" description="Helical" evidence="2">
    <location>
        <begin position="56"/>
        <end position="79"/>
    </location>
</feature>
<gene>
    <name evidence="3" type="ORF">KP509_17G028800</name>
</gene>
<feature type="compositionally biased region" description="Low complexity" evidence="1">
    <location>
        <begin position="304"/>
        <end position="315"/>
    </location>
</feature>
<organism evidence="3 4">
    <name type="scientific">Ceratopteris richardii</name>
    <name type="common">Triangle waterfern</name>
    <dbReference type="NCBI Taxonomy" id="49495"/>
    <lineage>
        <taxon>Eukaryota</taxon>
        <taxon>Viridiplantae</taxon>
        <taxon>Streptophyta</taxon>
        <taxon>Embryophyta</taxon>
        <taxon>Tracheophyta</taxon>
        <taxon>Polypodiopsida</taxon>
        <taxon>Polypodiidae</taxon>
        <taxon>Polypodiales</taxon>
        <taxon>Pteridineae</taxon>
        <taxon>Pteridaceae</taxon>
        <taxon>Parkerioideae</taxon>
        <taxon>Ceratopteris</taxon>
    </lineage>
</organism>
<keyword evidence="2" id="KW-0472">Membrane</keyword>
<evidence type="ECO:0000256" key="2">
    <source>
        <dbReference type="SAM" id="Phobius"/>
    </source>
</evidence>
<accession>A0A8T2SWZ0</accession>
<dbReference type="EMBL" id="CM035422">
    <property type="protein sequence ID" value="KAH7372915.1"/>
    <property type="molecule type" value="Genomic_DNA"/>
</dbReference>
<keyword evidence="4" id="KW-1185">Reference proteome</keyword>
<feature type="compositionally biased region" description="Basic and acidic residues" evidence="1">
    <location>
        <begin position="283"/>
        <end position="300"/>
    </location>
</feature>
<dbReference type="Proteomes" id="UP000825935">
    <property type="component" value="Chromosome 17"/>
</dbReference>
<dbReference type="OMA" id="GIYSTHE"/>
<dbReference type="OrthoDB" id="1924022at2759"/>
<evidence type="ECO:0000313" key="4">
    <source>
        <dbReference type="Proteomes" id="UP000825935"/>
    </source>
</evidence>
<feature type="transmembrane region" description="Helical" evidence="2">
    <location>
        <begin position="109"/>
        <end position="128"/>
    </location>
</feature>
<protein>
    <submittedName>
        <fullName evidence="3">Uncharacterized protein</fullName>
    </submittedName>
</protein>
<feature type="transmembrane region" description="Helical" evidence="2">
    <location>
        <begin position="140"/>
        <end position="161"/>
    </location>
</feature>
<comment type="caution">
    <text evidence="3">The sequence shown here is derived from an EMBL/GenBank/DDBJ whole genome shotgun (WGS) entry which is preliminary data.</text>
</comment>
<name>A0A8T2SWZ0_CERRI</name>
<evidence type="ECO:0000313" key="3">
    <source>
        <dbReference type="EMBL" id="KAH7372915.1"/>
    </source>
</evidence>